<sequence>MIQSWIICVLKW</sequence>
<name>A0A0K2U5I5_LEPSM</name>
<dbReference type="EMBL" id="HACA01016178">
    <property type="protein sequence ID" value="CDW33539.1"/>
    <property type="molecule type" value="Transcribed_RNA"/>
</dbReference>
<protein>
    <submittedName>
        <fullName evidence="1">Uncharacterized protein</fullName>
    </submittedName>
</protein>
<reference evidence="1" key="1">
    <citation type="submission" date="2014-05" db="EMBL/GenBank/DDBJ databases">
        <authorList>
            <person name="Chronopoulou M."/>
        </authorList>
    </citation>
    <scope>NUCLEOTIDE SEQUENCE</scope>
    <source>
        <tissue evidence="1">Whole organism</tissue>
    </source>
</reference>
<evidence type="ECO:0000313" key="1">
    <source>
        <dbReference type="EMBL" id="CDW33539.1"/>
    </source>
</evidence>
<accession>A0A0K2U5I5</accession>
<proteinExistence type="predicted"/>
<organism evidence="1">
    <name type="scientific">Lepeophtheirus salmonis</name>
    <name type="common">Salmon louse</name>
    <name type="synonym">Caligus salmonis</name>
    <dbReference type="NCBI Taxonomy" id="72036"/>
    <lineage>
        <taxon>Eukaryota</taxon>
        <taxon>Metazoa</taxon>
        <taxon>Ecdysozoa</taxon>
        <taxon>Arthropoda</taxon>
        <taxon>Crustacea</taxon>
        <taxon>Multicrustacea</taxon>
        <taxon>Hexanauplia</taxon>
        <taxon>Copepoda</taxon>
        <taxon>Siphonostomatoida</taxon>
        <taxon>Caligidae</taxon>
        <taxon>Lepeophtheirus</taxon>
    </lineage>
</organism>